<organism evidence="2">
    <name type="scientific">Acinetobacter lwoffii</name>
    <dbReference type="NCBI Taxonomy" id="28090"/>
    <lineage>
        <taxon>Bacteria</taxon>
        <taxon>Pseudomonadati</taxon>
        <taxon>Pseudomonadota</taxon>
        <taxon>Gammaproteobacteria</taxon>
        <taxon>Moraxellales</taxon>
        <taxon>Moraxellaceae</taxon>
        <taxon>Acinetobacter</taxon>
    </lineage>
</organism>
<protein>
    <submittedName>
        <fullName evidence="2">Uncharacterized protein</fullName>
    </submittedName>
</protein>
<geneLocation type="plasmid" evidence="2">
    <name>pALWED1.3</name>
</geneLocation>
<proteinExistence type="predicted"/>
<feature type="compositionally biased region" description="Basic and acidic residues" evidence="1">
    <location>
        <begin position="54"/>
        <end position="67"/>
    </location>
</feature>
<name>A0A1P8KGV9_ACILW</name>
<evidence type="ECO:0000313" key="2">
    <source>
        <dbReference type="EMBL" id="APW48913.1"/>
    </source>
</evidence>
<sequence>MSKDKKDEDLVSLSMKNFNKPRWFRANEDGIFYEVTWEEFFKNHDDPTGLEDFMTDREQDTPRDVDL</sequence>
<feature type="region of interest" description="Disordered" evidence="1">
    <location>
        <begin position="48"/>
        <end position="67"/>
    </location>
</feature>
<keyword evidence="2" id="KW-0614">Plasmid</keyword>
<reference evidence="2" key="1">
    <citation type="journal article" date="2016" name="Biomed. Res. Int.">
        <title>Resistance of Permafrost and Modern Acinetobacter lwoffii Strains to Heavy Metals and Arsenic Revealed by Genome Analysis.</title>
        <authorList>
            <person name="Mindlin S."/>
            <person name="Petrenko A."/>
            <person name="Kurakov A."/>
            <person name="Beletsky A."/>
            <person name="Mardanov A."/>
            <person name="Petrova M."/>
        </authorList>
    </citation>
    <scope>NUCLEOTIDE SEQUENCE</scope>
    <source>
        <strain evidence="2">ED23-35</strain>
        <plasmid evidence="2">pALWED1.3</plasmid>
    </source>
</reference>
<evidence type="ECO:0000256" key="1">
    <source>
        <dbReference type="SAM" id="MobiDB-lite"/>
    </source>
</evidence>
<accession>A0A1P8KGV9</accession>
<dbReference type="AlphaFoldDB" id="A0A1P8KGV9"/>
<dbReference type="EMBL" id="KX426228">
    <property type="protein sequence ID" value="APW48913.1"/>
    <property type="molecule type" value="Genomic_DNA"/>
</dbReference>
<gene>
    <name evidence="2" type="ORF">BAA96_3p0013</name>
</gene>
<dbReference type="RefSeq" id="WP_171264951.1">
    <property type="nucleotide sequence ID" value="NZ_CP082145.1"/>
</dbReference>